<protein>
    <submittedName>
        <fullName evidence="2">Transposase</fullName>
    </submittedName>
</protein>
<dbReference type="PANTHER" id="PTHR33498">
    <property type="entry name" value="TRANSPOSASE FOR INSERTION SEQUENCE ELEMENT IS1557"/>
    <property type="match status" value="1"/>
</dbReference>
<evidence type="ECO:0000313" key="2">
    <source>
        <dbReference type="EMBL" id="SEA79937.1"/>
    </source>
</evidence>
<evidence type="ECO:0000313" key="3">
    <source>
        <dbReference type="Proteomes" id="UP000183040"/>
    </source>
</evidence>
<evidence type="ECO:0000259" key="1">
    <source>
        <dbReference type="Pfam" id="PF01610"/>
    </source>
</evidence>
<dbReference type="EMBL" id="FNRP01000013">
    <property type="protein sequence ID" value="SEA79937.1"/>
    <property type="molecule type" value="Genomic_DNA"/>
</dbReference>
<gene>
    <name evidence="2" type="ORF">SAMN04487924_113116</name>
</gene>
<dbReference type="Pfam" id="PF01610">
    <property type="entry name" value="DDE_Tnp_ISL3"/>
    <property type="match status" value="1"/>
</dbReference>
<dbReference type="PANTHER" id="PTHR33498:SF1">
    <property type="entry name" value="TRANSPOSASE FOR INSERTION SEQUENCE ELEMENT IS1557"/>
    <property type="match status" value="1"/>
</dbReference>
<feature type="non-terminal residue" evidence="2">
    <location>
        <position position="1"/>
    </location>
</feature>
<proteinExistence type="predicted"/>
<name>A0A1H4E522_9BACE</name>
<dbReference type="Proteomes" id="UP000183040">
    <property type="component" value="Unassembled WGS sequence"/>
</dbReference>
<feature type="domain" description="Transposase IS204/IS1001/IS1096/IS1165 DDE" evidence="1">
    <location>
        <begin position="69"/>
        <end position="200"/>
    </location>
</feature>
<dbReference type="InterPro" id="IPR002560">
    <property type="entry name" value="Transposase_DDE"/>
</dbReference>
<dbReference type="RefSeq" id="WP_143031559.1">
    <property type="nucleotide sequence ID" value="NZ_FNRP01000013.1"/>
</dbReference>
<organism evidence="2 3">
    <name type="scientific">Bacteroides xylanisolvens</name>
    <dbReference type="NCBI Taxonomy" id="371601"/>
    <lineage>
        <taxon>Bacteria</taxon>
        <taxon>Pseudomonadati</taxon>
        <taxon>Bacteroidota</taxon>
        <taxon>Bacteroidia</taxon>
        <taxon>Bacteroidales</taxon>
        <taxon>Bacteroidaceae</taxon>
        <taxon>Bacteroides</taxon>
    </lineage>
</organism>
<reference evidence="2 3" key="1">
    <citation type="submission" date="2016-10" db="EMBL/GenBank/DDBJ databases">
        <authorList>
            <person name="de Groot N.N."/>
        </authorList>
    </citation>
    <scope>NUCLEOTIDE SEQUENCE [LARGE SCALE GENOMIC DNA]</scope>
    <source>
        <strain evidence="2 3">NLAE-zl-G339</strain>
    </source>
</reference>
<dbReference type="AlphaFoldDB" id="A0A1H4E522"/>
<sequence length="216" mass="24779">RYIYKLIHNRRIGAYLNEQQKTALKYVSELATIISAGCITRNILAQKMGSKISGALIGRITSSLRKMYQQKRKEVKEHNESIENGSKTQRVSQNQIRKYILKGESDNPKLAELYKSSPQIKELLSVCQNFRDMINGNTYDKDIRKWIEKAKATRNMALTNFAYGIEKDWEAVQAAIDIPFSNGLLEGTVNKIKALKRQMYNRAGSKLLRAKILYSQ</sequence>
<accession>A0A1H4E522</accession>
<dbReference type="InterPro" id="IPR047951">
    <property type="entry name" value="Transpos_ISL3"/>
</dbReference>